<dbReference type="Pfam" id="PF09963">
    <property type="entry name" value="DUF2197"/>
    <property type="match status" value="1"/>
</dbReference>
<dbReference type="Proteomes" id="UP001223586">
    <property type="component" value="Unassembled WGS sequence"/>
</dbReference>
<keyword evidence="2" id="KW-1185">Reference proteome</keyword>
<gene>
    <name evidence="1" type="ORF">J2S08_002898</name>
</gene>
<comment type="caution">
    <text evidence="1">The sequence shown here is derived from an EMBL/GenBank/DDBJ whole genome shotgun (WGS) entry which is preliminary data.</text>
</comment>
<evidence type="ECO:0000313" key="1">
    <source>
        <dbReference type="EMBL" id="MDQ0177019.1"/>
    </source>
</evidence>
<dbReference type="EMBL" id="JAUSTT010000017">
    <property type="protein sequence ID" value="MDQ0177019.1"/>
    <property type="molecule type" value="Genomic_DNA"/>
</dbReference>
<protein>
    <submittedName>
        <fullName evidence="1">Uncharacterized protein YlaI</fullName>
    </submittedName>
</protein>
<accession>A0ABT9WV81</accession>
<organism evidence="1 2">
    <name type="scientific">Bacillus chungangensis</name>
    <dbReference type="NCBI Taxonomy" id="587633"/>
    <lineage>
        <taxon>Bacteria</taxon>
        <taxon>Bacillati</taxon>
        <taxon>Bacillota</taxon>
        <taxon>Bacilli</taxon>
        <taxon>Bacillales</taxon>
        <taxon>Bacillaceae</taxon>
        <taxon>Bacillus</taxon>
    </lineage>
</organism>
<proteinExistence type="predicted"/>
<evidence type="ECO:0000313" key="2">
    <source>
        <dbReference type="Proteomes" id="UP001223586"/>
    </source>
</evidence>
<sequence length="66" mass="7960">MRVKCVLCEKINTLPDDDLRAKRLRNRPIHTYMCEVCDERITQNTQKRIDSGRFRLYQVKKSKNSF</sequence>
<dbReference type="RefSeq" id="WP_307230653.1">
    <property type="nucleotide sequence ID" value="NZ_JAUSTT010000017.1"/>
</dbReference>
<reference evidence="1 2" key="1">
    <citation type="submission" date="2023-07" db="EMBL/GenBank/DDBJ databases">
        <title>Genomic Encyclopedia of Type Strains, Phase IV (KMG-IV): sequencing the most valuable type-strain genomes for metagenomic binning, comparative biology and taxonomic classification.</title>
        <authorList>
            <person name="Goeker M."/>
        </authorList>
    </citation>
    <scope>NUCLEOTIDE SEQUENCE [LARGE SCALE GENOMIC DNA]</scope>
    <source>
        <strain evidence="1 2">DSM 23837</strain>
    </source>
</reference>
<name>A0ABT9WV81_9BACI</name>
<dbReference type="InterPro" id="IPR019241">
    <property type="entry name" value="DUF2197"/>
</dbReference>